<comment type="caution">
    <text evidence="8">The sequence shown here is derived from an EMBL/GenBank/DDBJ whole genome shotgun (WGS) entry which is preliminary data.</text>
</comment>
<feature type="repeat" description="WD" evidence="6">
    <location>
        <begin position="238"/>
        <end position="280"/>
    </location>
</feature>
<evidence type="ECO:0000256" key="5">
    <source>
        <dbReference type="ARBA" id="ARBA00038344"/>
    </source>
</evidence>
<dbReference type="SMART" id="SM00320">
    <property type="entry name" value="WD40"/>
    <property type="match status" value="4"/>
</dbReference>
<dbReference type="SUPFAM" id="SSF50978">
    <property type="entry name" value="WD40 repeat-like"/>
    <property type="match status" value="1"/>
</dbReference>
<comment type="pathway">
    <text evidence="1">Protein modification; protein ubiquitination.</text>
</comment>
<dbReference type="GO" id="GO:0005634">
    <property type="term" value="C:nucleus"/>
    <property type="evidence" value="ECO:0007669"/>
    <property type="project" value="TreeGrafter"/>
</dbReference>
<organism evidence="8 9">
    <name type="scientific">Mycena pura</name>
    <dbReference type="NCBI Taxonomy" id="153505"/>
    <lineage>
        <taxon>Eukaryota</taxon>
        <taxon>Fungi</taxon>
        <taxon>Dikarya</taxon>
        <taxon>Basidiomycota</taxon>
        <taxon>Agaricomycotina</taxon>
        <taxon>Agaricomycetes</taxon>
        <taxon>Agaricomycetidae</taxon>
        <taxon>Agaricales</taxon>
        <taxon>Marasmiineae</taxon>
        <taxon>Mycenaceae</taxon>
        <taxon>Mycena</taxon>
    </lineage>
</organism>
<evidence type="ECO:0000256" key="3">
    <source>
        <dbReference type="ARBA" id="ARBA00022737"/>
    </source>
</evidence>
<dbReference type="InterPro" id="IPR001680">
    <property type="entry name" value="WD40_rpt"/>
</dbReference>
<gene>
    <name evidence="8" type="ORF">GGX14DRAFT_415741</name>
</gene>
<dbReference type="PROSITE" id="PS50294">
    <property type="entry name" value="WD_REPEATS_REGION"/>
    <property type="match status" value="1"/>
</dbReference>
<accession>A0AAD6YTM8</accession>
<name>A0AAD6YTM8_9AGAR</name>
<evidence type="ECO:0000256" key="6">
    <source>
        <dbReference type="PROSITE-ProRule" id="PRU00221"/>
    </source>
</evidence>
<evidence type="ECO:0000313" key="8">
    <source>
        <dbReference type="EMBL" id="KAJ7228910.1"/>
    </source>
</evidence>
<dbReference type="Gene3D" id="2.130.10.10">
    <property type="entry name" value="YVTN repeat-like/Quinoprotein amine dehydrogenase"/>
    <property type="match status" value="2"/>
</dbReference>
<dbReference type="InterPro" id="IPR015943">
    <property type="entry name" value="WD40/YVTN_repeat-like_dom_sf"/>
</dbReference>
<dbReference type="PROSITE" id="PS50082">
    <property type="entry name" value="WD_REPEATS_2"/>
    <property type="match status" value="2"/>
</dbReference>
<dbReference type="Proteomes" id="UP001219525">
    <property type="component" value="Unassembled WGS sequence"/>
</dbReference>
<feature type="repeat" description="WD" evidence="6">
    <location>
        <begin position="196"/>
        <end position="237"/>
    </location>
</feature>
<dbReference type="PANTHER" id="PTHR22852">
    <property type="entry name" value="LETHAL 2 DENTICLELESS PROTEIN RETINOIC ACID-REGULATED NUCLEAR MATRIX-ASSOCIATED PROTEIN"/>
    <property type="match status" value="1"/>
</dbReference>
<keyword evidence="9" id="KW-1185">Reference proteome</keyword>
<keyword evidence="3" id="KW-0677">Repeat</keyword>
<evidence type="ECO:0000256" key="2">
    <source>
        <dbReference type="ARBA" id="ARBA00022574"/>
    </source>
</evidence>
<evidence type="ECO:0000256" key="7">
    <source>
        <dbReference type="SAM" id="MobiDB-lite"/>
    </source>
</evidence>
<dbReference type="GO" id="GO:0030674">
    <property type="term" value="F:protein-macromolecule adaptor activity"/>
    <property type="evidence" value="ECO:0007669"/>
    <property type="project" value="TreeGrafter"/>
</dbReference>
<dbReference type="Pfam" id="PF00400">
    <property type="entry name" value="WD40"/>
    <property type="match status" value="3"/>
</dbReference>
<dbReference type="PROSITE" id="PS00678">
    <property type="entry name" value="WD_REPEATS_1"/>
    <property type="match status" value="1"/>
</dbReference>
<dbReference type="GO" id="GO:0043161">
    <property type="term" value="P:proteasome-mediated ubiquitin-dependent protein catabolic process"/>
    <property type="evidence" value="ECO:0007669"/>
    <property type="project" value="TreeGrafter"/>
</dbReference>
<dbReference type="InterPro" id="IPR051865">
    <property type="entry name" value="WD-repeat_CDT2_adapter"/>
</dbReference>
<comment type="similarity">
    <text evidence="5">Belongs to the WD repeat cdt2 family.</text>
</comment>
<dbReference type="InterPro" id="IPR036322">
    <property type="entry name" value="WD40_repeat_dom_sf"/>
</dbReference>
<protein>
    <submittedName>
        <fullName evidence="8">WD40 repeat-like protein</fullName>
    </submittedName>
</protein>
<reference evidence="8" key="1">
    <citation type="submission" date="2023-03" db="EMBL/GenBank/DDBJ databases">
        <title>Massive genome expansion in bonnet fungi (Mycena s.s.) driven by repeated elements and novel gene families across ecological guilds.</title>
        <authorList>
            <consortium name="Lawrence Berkeley National Laboratory"/>
            <person name="Harder C.B."/>
            <person name="Miyauchi S."/>
            <person name="Viragh M."/>
            <person name="Kuo A."/>
            <person name="Thoen E."/>
            <person name="Andreopoulos B."/>
            <person name="Lu D."/>
            <person name="Skrede I."/>
            <person name="Drula E."/>
            <person name="Henrissat B."/>
            <person name="Morin E."/>
            <person name="Kohler A."/>
            <person name="Barry K."/>
            <person name="LaButti K."/>
            <person name="Morin E."/>
            <person name="Salamov A."/>
            <person name="Lipzen A."/>
            <person name="Mereny Z."/>
            <person name="Hegedus B."/>
            <person name="Baldrian P."/>
            <person name="Stursova M."/>
            <person name="Weitz H."/>
            <person name="Taylor A."/>
            <person name="Grigoriev I.V."/>
            <person name="Nagy L.G."/>
            <person name="Martin F."/>
            <person name="Kauserud H."/>
        </authorList>
    </citation>
    <scope>NUCLEOTIDE SEQUENCE</scope>
    <source>
        <strain evidence="8">9144</strain>
    </source>
</reference>
<proteinExistence type="inferred from homology"/>
<evidence type="ECO:0000256" key="1">
    <source>
        <dbReference type="ARBA" id="ARBA00004906"/>
    </source>
</evidence>
<dbReference type="EMBL" id="JARJCW010000002">
    <property type="protein sequence ID" value="KAJ7228910.1"/>
    <property type="molecule type" value="Genomic_DNA"/>
</dbReference>
<dbReference type="InterPro" id="IPR019775">
    <property type="entry name" value="WD40_repeat_CS"/>
</dbReference>
<keyword evidence="4" id="KW-0833">Ubl conjugation pathway</keyword>
<evidence type="ECO:0000256" key="4">
    <source>
        <dbReference type="ARBA" id="ARBA00022786"/>
    </source>
</evidence>
<evidence type="ECO:0000313" key="9">
    <source>
        <dbReference type="Proteomes" id="UP001219525"/>
    </source>
</evidence>
<dbReference type="PANTHER" id="PTHR22852:SF0">
    <property type="entry name" value="DENTICLELESS PROTEIN HOMOLOG"/>
    <property type="match status" value="1"/>
</dbReference>
<sequence length="528" mass="57435">MASLFDAVSHTRRDALKESTNLRSPALLDASRSLTTNVSWFDTVPKRAPGKRSPENIDVCSRKRVKLSSVELYSDGSDAYETDNDQESQSSPCHRRRHTILNINARTPPVSSFRRPFLSTLPILQSFVSSNKSDVFRCQSVLDASFLAPPYACSYSHSARSTGTPLLAVATEQGTVYIINTCKRRDWDPEPVHTALQPHENGIFDVKWNGVDTLLATASGDKSVHVSDLQTCATILALRGHSSTAKCISWDPNHPDLLSTGGRDGNVCIWDLRAGEYRAVDEPASLLPVQTIMAAHEIMSLKGKRKSPKGKNAPMPKSVTGLLYSKANPHQLISSGSSDGILRCWDIRLTKKRTRVKELGCLLSSPSDPTVWQAASRRPRGIISLVEGTGPTAGLIFALGADSHIHTYAHDSLTAFGCSYTHANLRTNFYVGLAASPCGRWLASGGAGASGSSFIFDVSNAIRGSAVETGVELKGHSGDAGGVDWSAGMLSTCWDDGMVRVWRPDIETYRACLANPEEMRWDWCWPSA</sequence>
<dbReference type="AlphaFoldDB" id="A0AAD6YTM8"/>
<keyword evidence="2 6" id="KW-0853">WD repeat</keyword>
<feature type="region of interest" description="Disordered" evidence="7">
    <location>
        <begin position="76"/>
        <end position="96"/>
    </location>
</feature>